<dbReference type="AlphaFoldDB" id="A0A4C2AGD4"/>
<accession>A0A4C2AGD4</accession>
<keyword evidence="2" id="KW-1185">Reference proteome</keyword>
<organism evidence="1 2">
    <name type="scientific">Eumeta variegata</name>
    <name type="common">Bagworm moth</name>
    <name type="synonym">Eumeta japonica</name>
    <dbReference type="NCBI Taxonomy" id="151549"/>
    <lineage>
        <taxon>Eukaryota</taxon>
        <taxon>Metazoa</taxon>
        <taxon>Ecdysozoa</taxon>
        <taxon>Arthropoda</taxon>
        <taxon>Hexapoda</taxon>
        <taxon>Insecta</taxon>
        <taxon>Pterygota</taxon>
        <taxon>Neoptera</taxon>
        <taxon>Endopterygota</taxon>
        <taxon>Lepidoptera</taxon>
        <taxon>Glossata</taxon>
        <taxon>Ditrysia</taxon>
        <taxon>Tineoidea</taxon>
        <taxon>Psychidae</taxon>
        <taxon>Oiketicinae</taxon>
        <taxon>Eumeta</taxon>
    </lineage>
</organism>
<proteinExistence type="predicted"/>
<reference evidence="1 2" key="1">
    <citation type="journal article" date="2019" name="Commun. Biol.">
        <title>The bagworm genome reveals a unique fibroin gene that provides high tensile strength.</title>
        <authorList>
            <person name="Kono N."/>
            <person name="Nakamura H."/>
            <person name="Ohtoshi R."/>
            <person name="Tomita M."/>
            <person name="Numata K."/>
            <person name="Arakawa K."/>
        </authorList>
    </citation>
    <scope>NUCLEOTIDE SEQUENCE [LARGE SCALE GENOMIC DNA]</scope>
</reference>
<protein>
    <submittedName>
        <fullName evidence="1">Uncharacterized protein</fullName>
    </submittedName>
</protein>
<evidence type="ECO:0000313" key="1">
    <source>
        <dbReference type="EMBL" id="GBP98323.1"/>
    </source>
</evidence>
<dbReference type="Proteomes" id="UP000299102">
    <property type="component" value="Unassembled WGS sequence"/>
</dbReference>
<name>A0A4C2AGD4_EUMVA</name>
<sequence>MRSLQLYFGILNASFHFALESSRSGSIFGSGIEARAAQKLCFCSYQFKNVRRKRRSEDAGTSCSSPDHCPDVAGKSTYSMVDPVVLMSSGILLSEECRFFERGRHFLPVGDFDSGNRPPAVGRTHFNNTGR</sequence>
<comment type="caution">
    <text evidence="1">The sequence shown here is derived from an EMBL/GenBank/DDBJ whole genome shotgun (WGS) entry which is preliminary data.</text>
</comment>
<gene>
    <name evidence="1" type="ORF">EVAR_58229_1</name>
</gene>
<evidence type="ECO:0000313" key="2">
    <source>
        <dbReference type="Proteomes" id="UP000299102"/>
    </source>
</evidence>
<dbReference type="EMBL" id="BGZK01003121">
    <property type="protein sequence ID" value="GBP98323.1"/>
    <property type="molecule type" value="Genomic_DNA"/>
</dbReference>